<gene>
    <name evidence="5" type="ORF">QBC36DRAFT_326829</name>
</gene>
<dbReference type="GO" id="GO:0032979">
    <property type="term" value="P:protein insertion into mitochondrial inner membrane from matrix"/>
    <property type="evidence" value="ECO:0007669"/>
    <property type="project" value="InterPro"/>
</dbReference>
<keyword evidence="3" id="KW-0496">Mitochondrion</keyword>
<evidence type="ECO:0000313" key="6">
    <source>
        <dbReference type="Proteomes" id="UP001302321"/>
    </source>
</evidence>
<dbReference type="Pfam" id="PF07961">
    <property type="entry name" value="MBA1"/>
    <property type="match status" value="1"/>
</dbReference>
<dbReference type="AlphaFoldDB" id="A0AAN6W9K1"/>
<comment type="subcellular location">
    <subcellularLocation>
        <location evidence="1">Mitochondrion</location>
    </subcellularLocation>
</comment>
<keyword evidence="2" id="KW-0809">Transit peptide</keyword>
<name>A0AAN6W9K1_9PEZI</name>
<protein>
    <recommendedName>
        <fullName evidence="7">Tim44-like domain-containing protein</fullName>
    </recommendedName>
</protein>
<evidence type="ECO:0008006" key="7">
    <source>
        <dbReference type="Google" id="ProtNLM"/>
    </source>
</evidence>
<evidence type="ECO:0000256" key="1">
    <source>
        <dbReference type="ARBA" id="ARBA00004173"/>
    </source>
</evidence>
<evidence type="ECO:0000256" key="3">
    <source>
        <dbReference type="ARBA" id="ARBA00023128"/>
    </source>
</evidence>
<organism evidence="5 6">
    <name type="scientific">Triangularia setosa</name>
    <dbReference type="NCBI Taxonomy" id="2587417"/>
    <lineage>
        <taxon>Eukaryota</taxon>
        <taxon>Fungi</taxon>
        <taxon>Dikarya</taxon>
        <taxon>Ascomycota</taxon>
        <taxon>Pezizomycotina</taxon>
        <taxon>Sordariomycetes</taxon>
        <taxon>Sordariomycetidae</taxon>
        <taxon>Sordariales</taxon>
        <taxon>Podosporaceae</taxon>
        <taxon>Triangularia</taxon>
    </lineage>
</organism>
<keyword evidence="6" id="KW-1185">Reference proteome</keyword>
<dbReference type="GO" id="GO:0005743">
    <property type="term" value="C:mitochondrial inner membrane"/>
    <property type="evidence" value="ECO:0007669"/>
    <property type="project" value="InterPro"/>
</dbReference>
<dbReference type="InterPro" id="IPR051975">
    <property type="entry name" value="mtLSU_mL45"/>
</dbReference>
<evidence type="ECO:0000256" key="4">
    <source>
        <dbReference type="SAM" id="MobiDB-lite"/>
    </source>
</evidence>
<evidence type="ECO:0000313" key="5">
    <source>
        <dbReference type="EMBL" id="KAK4177515.1"/>
    </source>
</evidence>
<evidence type="ECO:0000256" key="2">
    <source>
        <dbReference type="ARBA" id="ARBA00022946"/>
    </source>
</evidence>
<comment type="caution">
    <text evidence="5">The sequence shown here is derived from an EMBL/GenBank/DDBJ whole genome shotgun (WGS) entry which is preliminary data.</text>
</comment>
<dbReference type="EMBL" id="MU866162">
    <property type="protein sequence ID" value="KAK4177515.1"/>
    <property type="molecule type" value="Genomic_DNA"/>
</dbReference>
<reference evidence="5" key="2">
    <citation type="submission" date="2023-05" db="EMBL/GenBank/DDBJ databases">
        <authorList>
            <consortium name="Lawrence Berkeley National Laboratory"/>
            <person name="Steindorff A."/>
            <person name="Hensen N."/>
            <person name="Bonometti L."/>
            <person name="Westerberg I."/>
            <person name="Brannstrom I.O."/>
            <person name="Guillou S."/>
            <person name="Cros-Aarteil S."/>
            <person name="Calhoun S."/>
            <person name="Haridas S."/>
            <person name="Kuo A."/>
            <person name="Mondo S."/>
            <person name="Pangilinan J."/>
            <person name="Riley R."/>
            <person name="Labutti K."/>
            <person name="Andreopoulos B."/>
            <person name="Lipzen A."/>
            <person name="Chen C."/>
            <person name="Yanf M."/>
            <person name="Daum C."/>
            <person name="Ng V."/>
            <person name="Clum A."/>
            <person name="Ohm R."/>
            <person name="Martin F."/>
            <person name="Silar P."/>
            <person name="Natvig D."/>
            <person name="Lalanne C."/>
            <person name="Gautier V."/>
            <person name="Ament-Velasquez S.L."/>
            <person name="Kruys A."/>
            <person name="Hutchinson M.I."/>
            <person name="Powell A.J."/>
            <person name="Barry K."/>
            <person name="Miller A.N."/>
            <person name="Grigoriev I.V."/>
            <person name="Debuchy R."/>
            <person name="Gladieux P."/>
            <person name="Thoren M.H."/>
            <person name="Johannesson H."/>
        </authorList>
    </citation>
    <scope>NUCLEOTIDE SEQUENCE</scope>
    <source>
        <strain evidence="5">CBS 892.96</strain>
    </source>
</reference>
<dbReference type="PANTHER" id="PTHR28554">
    <property type="entry name" value="39S RIBOSOMAL PROTEIN L45, MITOCHONDRIAL"/>
    <property type="match status" value="1"/>
</dbReference>
<sequence>MASVSRLGLGSRGMLSTQAASRISPRVVRIVPTCSFSTSNALARGRRAGTRTPARDEIRSPSAQIAQQKLTQKVTSNAINVIFPGTFVRPPWKLWPKDFKSRLSFFQTWAKIKSQEALTKFAMKFSSMPKFYKSPALKTSNSASILTAKGLHRSMMEALASGDKDTIRKVCASKVALPLQATIDTRPKNKLMAWELVEYTKTWVYPTVLSHKISPIEKSKDAPIIEQVVVAISSKQRRYQYILGQNGERKKLPMTEKEMDVIENIVIGCVIDPHTWQRDEWRIIGSMKPTDSAEWEEEARLVKIVEHGEAMKR</sequence>
<dbReference type="Proteomes" id="UP001302321">
    <property type="component" value="Unassembled WGS sequence"/>
</dbReference>
<reference evidence="5" key="1">
    <citation type="journal article" date="2023" name="Mol. Phylogenet. Evol.">
        <title>Genome-scale phylogeny and comparative genomics of the fungal order Sordariales.</title>
        <authorList>
            <person name="Hensen N."/>
            <person name="Bonometti L."/>
            <person name="Westerberg I."/>
            <person name="Brannstrom I.O."/>
            <person name="Guillou S."/>
            <person name="Cros-Aarteil S."/>
            <person name="Calhoun S."/>
            <person name="Haridas S."/>
            <person name="Kuo A."/>
            <person name="Mondo S."/>
            <person name="Pangilinan J."/>
            <person name="Riley R."/>
            <person name="LaButti K."/>
            <person name="Andreopoulos B."/>
            <person name="Lipzen A."/>
            <person name="Chen C."/>
            <person name="Yan M."/>
            <person name="Daum C."/>
            <person name="Ng V."/>
            <person name="Clum A."/>
            <person name="Steindorff A."/>
            <person name="Ohm R.A."/>
            <person name="Martin F."/>
            <person name="Silar P."/>
            <person name="Natvig D.O."/>
            <person name="Lalanne C."/>
            <person name="Gautier V."/>
            <person name="Ament-Velasquez S.L."/>
            <person name="Kruys A."/>
            <person name="Hutchinson M.I."/>
            <person name="Powell A.J."/>
            <person name="Barry K."/>
            <person name="Miller A.N."/>
            <person name="Grigoriev I.V."/>
            <person name="Debuchy R."/>
            <person name="Gladieux P."/>
            <person name="Hiltunen Thoren M."/>
            <person name="Johannesson H."/>
        </authorList>
    </citation>
    <scope>NUCLEOTIDE SEQUENCE</scope>
    <source>
        <strain evidence="5">CBS 892.96</strain>
    </source>
</reference>
<dbReference type="InterPro" id="IPR024621">
    <property type="entry name" value="Mba1"/>
</dbReference>
<feature type="region of interest" description="Disordered" evidence="4">
    <location>
        <begin position="42"/>
        <end position="63"/>
    </location>
</feature>
<dbReference type="PANTHER" id="PTHR28554:SF1">
    <property type="entry name" value="LARGE RIBOSOMAL SUBUNIT PROTEIN ML45"/>
    <property type="match status" value="1"/>
</dbReference>
<proteinExistence type="predicted"/>
<accession>A0AAN6W9K1</accession>
<dbReference type="Gene3D" id="3.10.450.240">
    <property type="match status" value="1"/>
</dbReference>